<organism evidence="2 3">
    <name type="scientific">Ficus carica</name>
    <name type="common">Common fig</name>
    <dbReference type="NCBI Taxonomy" id="3494"/>
    <lineage>
        <taxon>Eukaryota</taxon>
        <taxon>Viridiplantae</taxon>
        <taxon>Streptophyta</taxon>
        <taxon>Embryophyta</taxon>
        <taxon>Tracheophyta</taxon>
        <taxon>Spermatophyta</taxon>
        <taxon>Magnoliopsida</taxon>
        <taxon>eudicotyledons</taxon>
        <taxon>Gunneridae</taxon>
        <taxon>Pentapetalae</taxon>
        <taxon>rosids</taxon>
        <taxon>fabids</taxon>
        <taxon>Rosales</taxon>
        <taxon>Moraceae</taxon>
        <taxon>Ficeae</taxon>
        <taxon>Ficus</taxon>
    </lineage>
</organism>
<dbReference type="EMBL" id="BTGU01000025">
    <property type="protein sequence ID" value="GMN47513.1"/>
    <property type="molecule type" value="Genomic_DNA"/>
</dbReference>
<dbReference type="AlphaFoldDB" id="A0AA88D6E1"/>
<keyword evidence="3" id="KW-1185">Reference proteome</keyword>
<proteinExistence type="predicted"/>
<accession>A0AA88D6E1</accession>
<reference evidence="2" key="1">
    <citation type="submission" date="2023-07" db="EMBL/GenBank/DDBJ databases">
        <title>draft genome sequence of fig (Ficus carica).</title>
        <authorList>
            <person name="Takahashi T."/>
            <person name="Nishimura K."/>
        </authorList>
    </citation>
    <scope>NUCLEOTIDE SEQUENCE</scope>
</reference>
<name>A0AA88D6E1_FICCA</name>
<dbReference type="Proteomes" id="UP001187192">
    <property type="component" value="Unassembled WGS sequence"/>
</dbReference>
<protein>
    <submittedName>
        <fullName evidence="2">Uncharacterized protein</fullName>
    </submittedName>
</protein>
<evidence type="ECO:0000256" key="1">
    <source>
        <dbReference type="SAM" id="MobiDB-lite"/>
    </source>
</evidence>
<sequence length="139" mass="15006">MAENRTSTHFAFLGHLRAKLSSGRAVTPVAEKSGGPRPIGLNEWAKWLVCAPDMWSVLTQSEECVRAWTKWQVTPCLTVWHRPSTFGCGAGRGQSPLPLGQASRPGPRAPMGCPRDGAKAEAKGLPPSAIHLRVWIGVD</sequence>
<evidence type="ECO:0000313" key="3">
    <source>
        <dbReference type="Proteomes" id="UP001187192"/>
    </source>
</evidence>
<comment type="caution">
    <text evidence="2">The sequence shown here is derived from an EMBL/GenBank/DDBJ whole genome shotgun (WGS) entry which is preliminary data.</text>
</comment>
<feature type="region of interest" description="Disordered" evidence="1">
    <location>
        <begin position="92"/>
        <end position="120"/>
    </location>
</feature>
<evidence type="ECO:0000313" key="2">
    <source>
        <dbReference type="EMBL" id="GMN47513.1"/>
    </source>
</evidence>
<gene>
    <name evidence="2" type="ORF">TIFTF001_016700</name>
</gene>